<accession>A0A6P6ESP1</accession>
<gene>
    <name evidence="3" type="primary">LOC111817674</name>
</gene>
<dbReference type="AlphaFoldDB" id="A0A6P6ESP1"/>
<name>A0A6P6ESP1_OCTDE</name>
<dbReference type="GeneID" id="111817674"/>
<reference evidence="3" key="1">
    <citation type="submission" date="2025-08" db="UniProtKB">
        <authorList>
            <consortium name="RefSeq"/>
        </authorList>
    </citation>
    <scope>IDENTIFICATION</scope>
</reference>
<evidence type="ECO:0000313" key="3">
    <source>
        <dbReference type="RefSeq" id="XP_023575018.1"/>
    </source>
</evidence>
<organism evidence="2 3">
    <name type="scientific">Octodon degus</name>
    <name type="common">Degu</name>
    <name type="synonym">Sciurus degus</name>
    <dbReference type="NCBI Taxonomy" id="10160"/>
    <lineage>
        <taxon>Eukaryota</taxon>
        <taxon>Metazoa</taxon>
        <taxon>Chordata</taxon>
        <taxon>Craniata</taxon>
        <taxon>Vertebrata</taxon>
        <taxon>Euteleostomi</taxon>
        <taxon>Mammalia</taxon>
        <taxon>Eutheria</taxon>
        <taxon>Euarchontoglires</taxon>
        <taxon>Glires</taxon>
        <taxon>Rodentia</taxon>
        <taxon>Hystricomorpha</taxon>
        <taxon>Octodontidae</taxon>
        <taxon>Octodon</taxon>
    </lineage>
</organism>
<feature type="compositionally biased region" description="Low complexity" evidence="1">
    <location>
        <begin position="75"/>
        <end position="92"/>
    </location>
</feature>
<sequence length="190" mass="19458">MGVRSGTREAGKDFSCRELFSLLFYVLNTTPKQNCGGSKGSHFLPRLLSSADLRACTPRSGASRRRVISAPPPGSGSRSDPSSRRGVLRAPAPRAPLPAPARTLQPPAPSAGALGLALTPPPASFLEVPRCRLPQAAGGVGALLAEAALPPGCSSARRLGSVSLAASAMRVPGARCGALLACLALLLCQW</sequence>
<dbReference type="Proteomes" id="UP000515203">
    <property type="component" value="Unplaced"/>
</dbReference>
<protein>
    <submittedName>
        <fullName evidence="3">CASP-like protein 4A1</fullName>
    </submittedName>
</protein>
<keyword evidence="2" id="KW-1185">Reference proteome</keyword>
<proteinExistence type="predicted"/>
<evidence type="ECO:0000313" key="2">
    <source>
        <dbReference type="Proteomes" id="UP000515203"/>
    </source>
</evidence>
<dbReference type="RefSeq" id="XP_023575018.1">
    <property type="nucleotide sequence ID" value="XM_023719250.1"/>
</dbReference>
<feature type="region of interest" description="Disordered" evidence="1">
    <location>
        <begin position="57"/>
        <end position="113"/>
    </location>
</feature>
<feature type="compositionally biased region" description="Low complexity" evidence="1">
    <location>
        <begin position="100"/>
        <end position="113"/>
    </location>
</feature>
<evidence type="ECO:0000256" key="1">
    <source>
        <dbReference type="SAM" id="MobiDB-lite"/>
    </source>
</evidence>
<dbReference type="InParanoid" id="A0A6P6ESP1"/>